<dbReference type="STRING" id="139825.A0A401GB08"/>
<dbReference type="PANTHER" id="PTHR43798">
    <property type="entry name" value="MONOACYLGLYCEROL LIPASE"/>
    <property type="match status" value="1"/>
</dbReference>
<dbReference type="OrthoDB" id="408373at2759"/>
<dbReference type="InterPro" id="IPR029058">
    <property type="entry name" value="AB_hydrolase_fold"/>
</dbReference>
<protein>
    <recommendedName>
        <fullName evidence="2">AB hydrolase-1 domain-containing protein</fullName>
    </recommendedName>
</protein>
<dbReference type="InParanoid" id="A0A401GB08"/>
<keyword evidence="4" id="KW-1185">Reference proteome</keyword>
<dbReference type="EMBL" id="BFAD01000002">
    <property type="protein sequence ID" value="GBE79337.1"/>
    <property type="molecule type" value="Genomic_DNA"/>
</dbReference>
<evidence type="ECO:0000313" key="4">
    <source>
        <dbReference type="Proteomes" id="UP000287166"/>
    </source>
</evidence>
<dbReference type="InterPro" id="IPR000073">
    <property type="entry name" value="AB_hydrolase_1"/>
</dbReference>
<keyword evidence="1" id="KW-0378">Hydrolase</keyword>
<dbReference type="GO" id="GO:0016787">
    <property type="term" value="F:hydrolase activity"/>
    <property type="evidence" value="ECO:0007669"/>
    <property type="project" value="UniProtKB-KW"/>
</dbReference>
<proteinExistence type="predicted"/>
<evidence type="ECO:0000313" key="3">
    <source>
        <dbReference type="EMBL" id="GBE79337.1"/>
    </source>
</evidence>
<reference evidence="3 4" key="1">
    <citation type="journal article" date="2018" name="Sci. Rep.">
        <title>Genome sequence of the cauliflower mushroom Sparassis crispa (Hanabiratake) and its association with beneficial usage.</title>
        <authorList>
            <person name="Kiyama R."/>
            <person name="Furutani Y."/>
            <person name="Kawaguchi K."/>
            <person name="Nakanishi T."/>
        </authorList>
    </citation>
    <scope>NUCLEOTIDE SEQUENCE [LARGE SCALE GENOMIC DNA]</scope>
</reference>
<feature type="domain" description="AB hydrolase-1" evidence="2">
    <location>
        <begin position="27"/>
        <end position="143"/>
    </location>
</feature>
<accession>A0A401GB08</accession>
<dbReference type="Pfam" id="PF00561">
    <property type="entry name" value="Abhydrolase_1"/>
    <property type="match status" value="1"/>
</dbReference>
<dbReference type="Proteomes" id="UP000287166">
    <property type="component" value="Unassembled WGS sequence"/>
</dbReference>
<name>A0A401GB08_9APHY</name>
<evidence type="ECO:0000259" key="2">
    <source>
        <dbReference type="Pfam" id="PF00561"/>
    </source>
</evidence>
<dbReference type="GeneID" id="38776254"/>
<dbReference type="Gene3D" id="3.40.50.1820">
    <property type="entry name" value="alpha/beta hydrolase"/>
    <property type="match status" value="1"/>
</dbReference>
<gene>
    <name evidence="3" type="ORF">SCP_0205350</name>
</gene>
<comment type="caution">
    <text evidence="3">The sequence shown here is derived from an EMBL/GenBank/DDBJ whole genome shotgun (WGS) entry which is preliminary data.</text>
</comment>
<dbReference type="AlphaFoldDB" id="A0A401GB08"/>
<sequence length="209" mass="23182">MSNREEFLTSTDGTKLWAESAGDPSKPALVFIHGLACTALGFERQFTDPKLLENLHLVRYEMRGHGRSDMPEFPEAYGSIHHAEDFRTVCEAFGLHRPFVLGWSLGGCIPVDIVAAYGADFISGVVYVGGPVLSFRLNEECWHPLFHAMIPLICSEDSEVVAKSASMFFDSCVADPIPYPTKLLWMGGFGSQPPKIRHYSLARGQDDTR</sequence>
<evidence type="ECO:0000256" key="1">
    <source>
        <dbReference type="ARBA" id="ARBA00022801"/>
    </source>
</evidence>
<dbReference type="InterPro" id="IPR050266">
    <property type="entry name" value="AB_hydrolase_sf"/>
</dbReference>
<dbReference type="PANTHER" id="PTHR43798:SF31">
    <property type="entry name" value="AB HYDROLASE SUPERFAMILY PROTEIN YCLE"/>
    <property type="match status" value="1"/>
</dbReference>
<dbReference type="GO" id="GO:0016020">
    <property type="term" value="C:membrane"/>
    <property type="evidence" value="ECO:0007669"/>
    <property type="project" value="TreeGrafter"/>
</dbReference>
<dbReference type="SUPFAM" id="SSF53474">
    <property type="entry name" value="alpha/beta-Hydrolases"/>
    <property type="match status" value="1"/>
</dbReference>
<dbReference type="RefSeq" id="XP_027610250.1">
    <property type="nucleotide sequence ID" value="XM_027754449.1"/>
</dbReference>
<organism evidence="3 4">
    <name type="scientific">Sparassis crispa</name>
    <dbReference type="NCBI Taxonomy" id="139825"/>
    <lineage>
        <taxon>Eukaryota</taxon>
        <taxon>Fungi</taxon>
        <taxon>Dikarya</taxon>
        <taxon>Basidiomycota</taxon>
        <taxon>Agaricomycotina</taxon>
        <taxon>Agaricomycetes</taxon>
        <taxon>Polyporales</taxon>
        <taxon>Sparassidaceae</taxon>
        <taxon>Sparassis</taxon>
    </lineage>
</organism>